<feature type="repeat" description="WD" evidence="6">
    <location>
        <begin position="248"/>
        <end position="290"/>
    </location>
</feature>
<evidence type="ECO:0000256" key="5">
    <source>
        <dbReference type="ARBA" id="ARBA00023242"/>
    </source>
</evidence>
<name>A0AAV8G9C6_9POAL</name>
<dbReference type="GO" id="GO:0006364">
    <property type="term" value="P:rRNA processing"/>
    <property type="evidence" value="ECO:0007669"/>
    <property type="project" value="UniProtKB-KW"/>
</dbReference>
<evidence type="ECO:0000256" key="1">
    <source>
        <dbReference type="ARBA" id="ARBA00004604"/>
    </source>
</evidence>
<evidence type="ECO:0000313" key="8">
    <source>
        <dbReference type="EMBL" id="KAJ4799488.1"/>
    </source>
</evidence>
<organism evidence="8 9">
    <name type="scientific">Rhynchospora pubera</name>
    <dbReference type="NCBI Taxonomy" id="906938"/>
    <lineage>
        <taxon>Eukaryota</taxon>
        <taxon>Viridiplantae</taxon>
        <taxon>Streptophyta</taxon>
        <taxon>Embryophyta</taxon>
        <taxon>Tracheophyta</taxon>
        <taxon>Spermatophyta</taxon>
        <taxon>Magnoliopsida</taxon>
        <taxon>Liliopsida</taxon>
        <taxon>Poales</taxon>
        <taxon>Cyperaceae</taxon>
        <taxon>Cyperoideae</taxon>
        <taxon>Rhynchosporeae</taxon>
        <taxon>Rhynchospora</taxon>
    </lineage>
</organism>
<keyword evidence="4" id="KW-0677">Repeat</keyword>
<comment type="subcellular location">
    <subcellularLocation>
        <location evidence="1">Nucleus</location>
        <location evidence="1">Nucleolus</location>
    </subcellularLocation>
</comment>
<keyword evidence="3 6" id="KW-0853">WD repeat</keyword>
<sequence length="600" mass="66654">MYLQSPLPLGNCGTRLCFPYEELDVSDLNDWTPRPWLALQNPSEAVTRPPALSTEYTTKTKRSEAMMADEATRRVFPTEPASHLRPRSRSVKSLVSTPESSFWRTFRSSTLHPSYLHLPITSLSFSPNSSLLAAASSTSVRVFSSLSLSEYDPTLFATLPLPDLAYSPSFRCDGALIAAGCENGAVRVFDLPNDKPPKTLRRLNAHSCASRVVGFPLLDHKLRLFSAGDDALFVQWDLPTETPLFSVPGAHRDYIRAGAPSPVSPDVFVTGSYDHTVKIWDARVNSGTSSVLSINHGHPVESVLFLPSGGLVATAGGNTIKIWDVIAGGKPVYSVETHNKTVTALTLAKVRDDTRLLSVSIDGYLKSFDFSRFKITHSMRYPAPLLSVAFSPTGTIRVVGTNNGAMYMGIKKKKDEFEDQVGSDDFAWSVPLPEKPTSRKNIRYFKRGQSEKPSEGDFIIKRPEKVKLKEHDRLLRKFLHKDALVSVLKTQQTTSIMAVLEELVARRKLIKCISNLDNDELKLLLSFISKKATQPWCARFFMDLAKWVLEIRAEDIRSGGPEMAVHVRNLRSMVAHEIQVQRSLQEIQGMISPLLVIAGK</sequence>
<protein>
    <submittedName>
        <fullName evidence="8">U3 small nucleolar RNA-associated protein 15</fullName>
    </submittedName>
</protein>
<keyword evidence="5" id="KW-0539">Nucleus</keyword>
<evidence type="ECO:0000256" key="2">
    <source>
        <dbReference type="ARBA" id="ARBA00022552"/>
    </source>
</evidence>
<dbReference type="PANTHER" id="PTHR19924">
    <property type="entry name" value="UTP15 U3 SMALL NUCLEOLAR RNA-ASSOCIATED PROTEIN 15 FAMILY MEMBER"/>
    <property type="match status" value="1"/>
</dbReference>
<dbReference type="SMART" id="SM00320">
    <property type="entry name" value="WD40"/>
    <property type="match status" value="6"/>
</dbReference>
<evidence type="ECO:0000313" key="9">
    <source>
        <dbReference type="Proteomes" id="UP001140206"/>
    </source>
</evidence>
<dbReference type="AlphaFoldDB" id="A0AAV8G9C6"/>
<dbReference type="InterPro" id="IPR001680">
    <property type="entry name" value="WD40_rpt"/>
</dbReference>
<evidence type="ECO:0000256" key="3">
    <source>
        <dbReference type="ARBA" id="ARBA00022574"/>
    </source>
</evidence>
<proteinExistence type="predicted"/>
<dbReference type="GO" id="GO:0045943">
    <property type="term" value="P:positive regulation of transcription by RNA polymerase I"/>
    <property type="evidence" value="ECO:0007669"/>
    <property type="project" value="TreeGrafter"/>
</dbReference>
<dbReference type="GO" id="GO:0005730">
    <property type="term" value="C:nucleolus"/>
    <property type="evidence" value="ECO:0007669"/>
    <property type="project" value="UniProtKB-SubCell"/>
</dbReference>
<dbReference type="InterPro" id="IPR036322">
    <property type="entry name" value="WD40_repeat_dom_sf"/>
</dbReference>
<feature type="domain" description="U3 small nucleolar RNA-associated protein 15 C-terminal" evidence="7">
    <location>
        <begin position="451"/>
        <end position="594"/>
    </location>
</feature>
<dbReference type="Gene3D" id="2.130.10.10">
    <property type="entry name" value="YVTN repeat-like/Quinoprotein amine dehydrogenase"/>
    <property type="match status" value="2"/>
</dbReference>
<dbReference type="SUPFAM" id="SSF50978">
    <property type="entry name" value="WD40 repeat-like"/>
    <property type="match status" value="1"/>
</dbReference>
<evidence type="ECO:0000256" key="6">
    <source>
        <dbReference type="PROSITE-ProRule" id="PRU00221"/>
    </source>
</evidence>
<reference evidence="8" key="1">
    <citation type="submission" date="2022-08" db="EMBL/GenBank/DDBJ databases">
        <authorList>
            <person name="Marques A."/>
        </authorList>
    </citation>
    <scope>NUCLEOTIDE SEQUENCE</scope>
    <source>
        <strain evidence="8">RhyPub2mFocal</strain>
        <tissue evidence="8">Leaves</tissue>
    </source>
</reference>
<dbReference type="Pfam" id="PF09384">
    <property type="entry name" value="UTP15_C"/>
    <property type="match status" value="1"/>
</dbReference>
<dbReference type="Pfam" id="PF00400">
    <property type="entry name" value="WD40"/>
    <property type="match status" value="3"/>
</dbReference>
<dbReference type="PROSITE" id="PS50082">
    <property type="entry name" value="WD_REPEATS_2"/>
    <property type="match status" value="1"/>
</dbReference>
<dbReference type="PANTHER" id="PTHR19924:SF26">
    <property type="entry name" value="U3 SMALL NUCLEOLAR RNA-ASSOCIATED PROTEIN 15 HOMOLOG"/>
    <property type="match status" value="1"/>
</dbReference>
<keyword evidence="9" id="KW-1185">Reference proteome</keyword>
<dbReference type="EMBL" id="JAMFTS010000002">
    <property type="protein sequence ID" value="KAJ4799488.1"/>
    <property type="molecule type" value="Genomic_DNA"/>
</dbReference>
<evidence type="ECO:0000256" key="4">
    <source>
        <dbReference type="ARBA" id="ARBA00022737"/>
    </source>
</evidence>
<gene>
    <name evidence="8" type="ORF">LUZ62_050734</name>
</gene>
<dbReference type="InterPro" id="IPR018983">
    <property type="entry name" value="U3_snoRNA-assocProt_15_C"/>
</dbReference>
<dbReference type="Proteomes" id="UP001140206">
    <property type="component" value="Chromosome 2"/>
</dbReference>
<evidence type="ECO:0000259" key="7">
    <source>
        <dbReference type="Pfam" id="PF09384"/>
    </source>
</evidence>
<keyword evidence="2" id="KW-0698">rRNA processing</keyword>
<dbReference type="InterPro" id="IPR015943">
    <property type="entry name" value="WD40/YVTN_repeat-like_dom_sf"/>
</dbReference>
<comment type="caution">
    <text evidence="8">The sequence shown here is derived from an EMBL/GenBank/DDBJ whole genome shotgun (WGS) entry which is preliminary data.</text>
</comment>
<accession>A0AAV8G9C6</accession>